<dbReference type="OrthoDB" id="1263652at2"/>
<reference evidence="1 2" key="1">
    <citation type="submission" date="2016-07" db="EMBL/GenBank/DDBJ databases">
        <authorList>
            <person name="Jeong J.-J."/>
            <person name="Kim D.W."/>
            <person name="Sang M.K."/>
            <person name="Choi I.-G."/>
            <person name="Kim K.D."/>
        </authorList>
    </citation>
    <scope>NUCLEOTIDE SEQUENCE [LARGE SCALE GENOMIC DNA]</scope>
    <source>
        <strain evidence="1 2">UTM-3</strain>
    </source>
</reference>
<comment type="caution">
    <text evidence="1">The sequence shown here is derived from an EMBL/GenBank/DDBJ whole genome shotgun (WGS) entry which is preliminary data.</text>
</comment>
<sequence length="69" mass="8024">MTFEEFEKEVITFTPEKDNLTDKVNDLFAKGAGLVHVLYFIIEHKSCGLTEAKEIVDTCPDYHKRFEKN</sequence>
<protein>
    <submittedName>
        <fullName evidence="1">Uncharacterized protein</fullName>
    </submittedName>
</protein>
<keyword evidence="2" id="KW-1185">Reference proteome</keyword>
<dbReference type="Proteomes" id="UP000092651">
    <property type="component" value="Unassembled WGS sequence"/>
</dbReference>
<dbReference type="EMBL" id="MAYH01000045">
    <property type="protein sequence ID" value="OCA69323.1"/>
    <property type="molecule type" value="Genomic_DNA"/>
</dbReference>
<accession>A0A1B8ZCI6</accession>
<evidence type="ECO:0000313" key="2">
    <source>
        <dbReference type="Proteomes" id="UP000092651"/>
    </source>
</evidence>
<evidence type="ECO:0000313" key="1">
    <source>
        <dbReference type="EMBL" id="OCA69323.1"/>
    </source>
</evidence>
<organism evidence="1 2">
    <name type="scientific">Chryseobacterium artocarpi</name>
    <dbReference type="NCBI Taxonomy" id="1414727"/>
    <lineage>
        <taxon>Bacteria</taxon>
        <taxon>Pseudomonadati</taxon>
        <taxon>Bacteroidota</taxon>
        <taxon>Flavobacteriia</taxon>
        <taxon>Flavobacteriales</taxon>
        <taxon>Weeksellaceae</taxon>
        <taxon>Chryseobacterium group</taxon>
        <taxon>Chryseobacterium</taxon>
    </lineage>
</organism>
<dbReference type="AlphaFoldDB" id="A0A1B8ZCI6"/>
<name>A0A1B8ZCI6_9FLAO</name>
<proteinExistence type="predicted"/>
<dbReference type="RefSeq" id="WP_065395511.1">
    <property type="nucleotide sequence ID" value="NZ_JBOFOB010000109.1"/>
</dbReference>
<gene>
    <name evidence="1" type="ORF">BBI01_14325</name>
</gene>